<comment type="caution">
    <text evidence="3">The sequence shown here is derived from an EMBL/GenBank/DDBJ whole genome shotgun (WGS) entry which is preliminary data.</text>
</comment>
<accession>A0A399D3V7</accession>
<dbReference type="InterPro" id="IPR045916">
    <property type="entry name" value="DUF5777"/>
</dbReference>
<dbReference type="AlphaFoldDB" id="A0A399D3V7"/>
<keyword evidence="1" id="KW-0732">Signal</keyword>
<proteinExistence type="predicted"/>
<protein>
    <recommendedName>
        <fullName evidence="2">DUF5777 domain-containing protein</fullName>
    </recommendedName>
</protein>
<organism evidence="3 4">
    <name type="scientific">Mariniphaga sediminis</name>
    <dbReference type="NCBI Taxonomy" id="1628158"/>
    <lineage>
        <taxon>Bacteria</taxon>
        <taxon>Pseudomonadati</taxon>
        <taxon>Bacteroidota</taxon>
        <taxon>Bacteroidia</taxon>
        <taxon>Marinilabiliales</taxon>
        <taxon>Prolixibacteraceae</taxon>
        <taxon>Mariniphaga</taxon>
    </lineage>
</organism>
<evidence type="ECO:0000256" key="1">
    <source>
        <dbReference type="SAM" id="SignalP"/>
    </source>
</evidence>
<feature type="chain" id="PRO_5017348362" description="DUF5777 domain-containing protein" evidence="1">
    <location>
        <begin position="24"/>
        <end position="304"/>
    </location>
</feature>
<dbReference type="Proteomes" id="UP000266441">
    <property type="component" value="Unassembled WGS sequence"/>
</dbReference>
<evidence type="ECO:0000313" key="3">
    <source>
        <dbReference type="EMBL" id="RIH66156.1"/>
    </source>
</evidence>
<feature type="signal peptide" evidence="1">
    <location>
        <begin position="1"/>
        <end position="23"/>
    </location>
</feature>
<keyword evidence="4" id="KW-1185">Reference proteome</keyword>
<gene>
    <name evidence="3" type="ORF">D1164_04395</name>
</gene>
<name>A0A399D3V7_9BACT</name>
<feature type="domain" description="DUF5777" evidence="2">
    <location>
        <begin position="37"/>
        <end position="302"/>
    </location>
</feature>
<dbReference type="Pfam" id="PF19089">
    <property type="entry name" value="DUF5777"/>
    <property type="match status" value="1"/>
</dbReference>
<dbReference type="EMBL" id="QWET01000003">
    <property type="protein sequence ID" value="RIH66156.1"/>
    <property type="molecule type" value="Genomic_DNA"/>
</dbReference>
<evidence type="ECO:0000259" key="2">
    <source>
        <dbReference type="Pfam" id="PF19089"/>
    </source>
</evidence>
<reference evidence="3 4" key="1">
    <citation type="journal article" date="2015" name="Int. J. Syst. Evol. Microbiol.">
        <title>Mariniphaga sediminis sp. nov., isolated from coastal sediment.</title>
        <authorList>
            <person name="Wang F.Q."/>
            <person name="Shen Q.Y."/>
            <person name="Chen G.J."/>
            <person name="Du Z.J."/>
        </authorList>
    </citation>
    <scope>NUCLEOTIDE SEQUENCE [LARGE SCALE GENOMIC DNA]</scope>
    <source>
        <strain evidence="3 4">SY21</strain>
    </source>
</reference>
<sequence length="304" mass="34445">MVKMKNYILLLLLSILPFSGIFAQEEQEKDKPVRAPFASGYLIDNQTTMIPIKGTLEFAIQHKFGSIENGISDFYGIYSPGSNIRLGLNYVPITNFQVGLGLSKEKMYTDLNAKWTILEQTRENTIPVAVALYGVLAIDGRNESAFGEGKVWHSGEGISEFEMVLADRFSYFSQLIVGRKFNHWLSLQTGVSFTHYNMVEREFDHDKVGLHFNGRINVSPQSSIIFNYDLPLKIQQISEQLEVPKHHEPNVALGIEIATSTHAFQIYMGNSGGIIPQDVMMWNSNSFSWKNLAFGFTITRIWNF</sequence>
<evidence type="ECO:0000313" key="4">
    <source>
        <dbReference type="Proteomes" id="UP000266441"/>
    </source>
</evidence>